<evidence type="ECO:0000313" key="2">
    <source>
        <dbReference type="Proteomes" id="UP001161390"/>
    </source>
</evidence>
<gene>
    <name evidence="1" type="ORF">GCM10007854_08310</name>
</gene>
<dbReference type="EMBL" id="BSNJ01000002">
    <property type="protein sequence ID" value="GLQ19876.1"/>
    <property type="molecule type" value="Genomic_DNA"/>
</dbReference>
<reference evidence="1" key="1">
    <citation type="journal article" date="2014" name="Int. J. Syst. Evol. Microbiol.">
        <title>Complete genome of a new Firmicutes species belonging to the dominant human colonic microbiota ('Ruminococcus bicirculans') reveals two chromosomes and a selective capacity to utilize plant glucans.</title>
        <authorList>
            <consortium name="NISC Comparative Sequencing Program"/>
            <person name="Wegmann U."/>
            <person name="Louis P."/>
            <person name="Goesmann A."/>
            <person name="Henrissat B."/>
            <person name="Duncan S.H."/>
            <person name="Flint H.J."/>
        </authorList>
    </citation>
    <scope>NUCLEOTIDE SEQUENCE</scope>
    <source>
        <strain evidence="1">NBRC 108216</strain>
    </source>
</reference>
<evidence type="ECO:0000313" key="1">
    <source>
        <dbReference type="EMBL" id="GLQ19876.1"/>
    </source>
</evidence>
<sequence length="61" mass="6830">MILCRDKRELMPIFQLGPRLSLRIGNRDWIASQSALAVASVMGDRCHRAGHRSKPRCGIAL</sequence>
<name>A0ABQ5UXE0_9PROT</name>
<keyword evidence="2" id="KW-1185">Reference proteome</keyword>
<comment type="caution">
    <text evidence="1">The sequence shown here is derived from an EMBL/GenBank/DDBJ whole genome shotgun (WGS) entry which is preliminary data.</text>
</comment>
<organism evidence="1 2">
    <name type="scientific">Algimonas porphyrae</name>
    <dbReference type="NCBI Taxonomy" id="1128113"/>
    <lineage>
        <taxon>Bacteria</taxon>
        <taxon>Pseudomonadati</taxon>
        <taxon>Pseudomonadota</taxon>
        <taxon>Alphaproteobacteria</taxon>
        <taxon>Maricaulales</taxon>
        <taxon>Robiginitomaculaceae</taxon>
        <taxon>Algimonas</taxon>
    </lineage>
</organism>
<accession>A0ABQ5UXE0</accession>
<reference evidence="1" key="2">
    <citation type="submission" date="2023-01" db="EMBL/GenBank/DDBJ databases">
        <title>Draft genome sequence of Algimonas porphyrae strain NBRC 108216.</title>
        <authorList>
            <person name="Sun Q."/>
            <person name="Mori K."/>
        </authorList>
    </citation>
    <scope>NUCLEOTIDE SEQUENCE</scope>
    <source>
        <strain evidence="1">NBRC 108216</strain>
    </source>
</reference>
<protein>
    <submittedName>
        <fullName evidence="1">Uncharacterized protein</fullName>
    </submittedName>
</protein>
<dbReference type="Proteomes" id="UP001161390">
    <property type="component" value="Unassembled WGS sequence"/>
</dbReference>
<proteinExistence type="predicted"/>